<dbReference type="GeneID" id="5024002"/>
<sequence>MNSLSKRIRKIKKTPKVTQFEDSDDPQQFTACIANLNQIVAEDQCFSSFTIFQSNKSLMEYLRHNNPQVVINALNAIQNVLRISDNFGSEVRDQFKDLGLLGILLLFPIQENTLSSYLNLAIEIFETWDITLLMPLYQRILPILDTCLQKVYNEDIISEALNLLQVLTEIPQFNLKKINVDQIFQHDIIKQLHFANQMKLKALTLQTYLNIDRLDNEMFSLINEVIRINIFQELDNIESFLQKQVTMEEESEFKQDERLLSTLQIWKCSAQSIIQVLVYLNRIYEEDNDDQYVNNQKFQQFFQKNIIVELEELVLKNFFNYSGVIQKKLFTDQTTFTDELLSLTLLIFNLGNNLLANLQPLVCLQTLEPILPQIQAILQVDIIADEDKKELAQSEFLLLIKLLKVNPQLVMQIPPQFIVHLCELTDTTDILFHIIEVMKIRYSSKVKNDIETIRLVTQKLLKLMNQSNIMLAAQALDCLFDVYTEEDFNALLVEMQILELLSQGYQYLQSQLPQEKKTLAKDDWKFLKLTVTNLKQFIEYKIKIIK</sequence>
<dbReference type="OMA" id="YLRHNNP"/>
<proteinExistence type="predicted"/>
<dbReference type="EMBL" id="CT868087">
    <property type="protein sequence ID" value="CAK70821.1"/>
    <property type="molecule type" value="Genomic_DNA"/>
</dbReference>
<keyword evidence="3" id="KW-1185">Reference proteome</keyword>
<dbReference type="InterPro" id="IPR011989">
    <property type="entry name" value="ARM-like"/>
</dbReference>
<dbReference type="AlphaFoldDB" id="A0CJ54"/>
<dbReference type="HOGENOM" id="CLU_499201_0_0_1"/>
<accession>A0CJ54</accession>
<protein>
    <recommendedName>
        <fullName evidence="1">SYO1-like TPR repeats domain-containing protein</fullName>
    </recommendedName>
</protein>
<organism evidence="2 3">
    <name type="scientific">Paramecium tetraurelia</name>
    <dbReference type="NCBI Taxonomy" id="5888"/>
    <lineage>
        <taxon>Eukaryota</taxon>
        <taxon>Sar</taxon>
        <taxon>Alveolata</taxon>
        <taxon>Ciliophora</taxon>
        <taxon>Intramacronucleata</taxon>
        <taxon>Oligohymenophorea</taxon>
        <taxon>Peniculida</taxon>
        <taxon>Parameciidae</taxon>
        <taxon>Paramecium</taxon>
    </lineage>
</organism>
<dbReference type="Gene3D" id="1.25.10.10">
    <property type="entry name" value="Leucine-rich Repeat Variant"/>
    <property type="match status" value="1"/>
</dbReference>
<dbReference type="eggNOG" id="ENOG502TH7C">
    <property type="taxonomic scope" value="Eukaryota"/>
</dbReference>
<feature type="domain" description="SYO1-like TPR repeats" evidence="1">
    <location>
        <begin position="415"/>
        <end position="542"/>
    </location>
</feature>
<evidence type="ECO:0000313" key="3">
    <source>
        <dbReference type="Proteomes" id="UP000000600"/>
    </source>
</evidence>
<name>A0CJ54_PARTE</name>
<evidence type="ECO:0000313" key="2">
    <source>
        <dbReference type="EMBL" id="CAK70821.1"/>
    </source>
</evidence>
<evidence type="ECO:0000259" key="1">
    <source>
        <dbReference type="Pfam" id="PF25567"/>
    </source>
</evidence>
<dbReference type="OrthoDB" id="288703at2759"/>
<dbReference type="Proteomes" id="UP000000600">
    <property type="component" value="Unassembled WGS sequence"/>
</dbReference>
<dbReference type="InParanoid" id="A0CJ54"/>
<gene>
    <name evidence="2" type="ORF">GSPATT00038603001</name>
</gene>
<dbReference type="InterPro" id="IPR057990">
    <property type="entry name" value="TPR_SYO1"/>
</dbReference>
<dbReference type="Pfam" id="PF25567">
    <property type="entry name" value="TPR_SYO1"/>
    <property type="match status" value="1"/>
</dbReference>
<dbReference type="RefSeq" id="XP_001438218.1">
    <property type="nucleotide sequence ID" value="XM_001438181.1"/>
</dbReference>
<dbReference type="KEGG" id="ptm:GSPATT00038603001"/>
<reference evidence="2 3" key="1">
    <citation type="journal article" date="2006" name="Nature">
        <title>Global trends of whole-genome duplications revealed by the ciliate Paramecium tetraurelia.</title>
        <authorList>
            <consortium name="Genoscope"/>
            <person name="Aury J.-M."/>
            <person name="Jaillon O."/>
            <person name="Duret L."/>
            <person name="Noel B."/>
            <person name="Jubin C."/>
            <person name="Porcel B.M."/>
            <person name="Segurens B."/>
            <person name="Daubin V."/>
            <person name="Anthouard V."/>
            <person name="Aiach N."/>
            <person name="Arnaiz O."/>
            <person name="Billaut A."/>
            <person name="Beisson J."/>
            <person name="Blanc I."/>
            <person name="Bouhouche K."/>
            <person name="Camara F."/>
            <person name="Duharcourt S."/>
            <person name="Guigo R."/>
            <person name="Gogendeau D."/>
            <person name="Katinka M."/>
            <person name="Keller A.-M."/>
            <person name="Kissmehl R."/>
            <person name="Klotz C."/>
            <person name="Koll F."/>
            <person name="Le Moue A."/>
            <person name="Lepere C."/>
            <person name="Malinsky S."/>
            <person name="Nowacki M."/>
            <person name="Nowak J.K."/>
            <person name="Plattner H."/>
            <person name="Poulain J."/>
            <person name="Ruiz F."/>
            <person name="Serrano V."/>
            <person name="Zagulski M."/>
            <person name="Dessen P."/>
            <person name="Betermier M."/>
            <person name="Weissenbach J."/>
            <person name="Scarpelli C."/>
            <person name="Schachter V."/>
            <person name="Sperling L."/>
            <person name="Meyer E."/>
            <person name="Cohen J."/>
            <person name="Wincker P."/>
        </authorList>
    </citation>
    <scope>NUCLEOTIDE SEQUENCE [LARGE SCALE GENOMIC DNA]</scope>
    <source>
        <strain evidence="2 3">Stock d4-2</strain>
    </source>
</reference>